<reference evidence="3" key="1">
    <citation type="submission" date="2012-06" db="EMBL/GenBank/DDBJ databases">
        <title>Complete sequence of chromosome of Desulfomonile tiedjei DSM 6799.</title>
        <authorList>
            <person name="Lucas S."/>
            <person name="Copeland A."/>
            <person name="Lapidus A."/>
            <person name="Glavina del Rio T."/>
            <person name="Dalin E."/>
            <person name="Tice H."/>
            <person name="Bruce D."/>
            <person name="Goodwin L."/>
            <person name="Pitluck S."/>
            <person name="Peters L."/>
            <person name="Ovchinnikova G."/>
            <person name="Zeytun A."/>
            <person name="Lu M."/>
            <person name="Kyrpides N."/>
            <person name="Mavromatis K."/>
            <person name="Ivanova N."/>
            <person name="Brettin T."/>
            <person name="Detter J.C."/>
            <person name="Han C."/>
            <person name="Larimer F."/>
            <person name="Land M."/>
            <person name="Hauser L."/>
            <person name="Markowitz V."/>
            <person name="Cheng J.-F."/>
            <person name="Hugenholtz P."/>
            <person name="Woyke T."/>
            <person name="Wu D."/>
            <person name="Spring S."/>
            <person name="Schroeder M."/>
            <person name="Brambilla E."/>
            <person name="Klenk H.-P."/>
            <person name="Eisen J.A."/>
        </authorList>
    </citation>
    <scope>NUCLEOTIDE SEQUENCE [LARGE SCALE GENOMIC DNA]</scope>
    <source>
        <strain evidence="3">ATCC 49306 / DSM 6799 / DCB-1</strain>
    </source>
</reference>
<dbReference type="KEGG" id="dti:Desti_0582"/>
<name>I4C172_DESTA</name>
<proteinExistence type="predicted"/>
<protein>
    <submittedName>
        <fullName evidence="2">Uncharacterized protein</fullName>
    </submittedName>
</protein>
<dbReference type="RefSeq" id="WP_014808469.1">
    <property type="nucleotide sequence ID" value="NC_018025.1"/>
</dbReference>
<dbReference type="GO" id="GO:0003677">
    <property type="term" value="F:DNA binding"/>
    <property type="evidence" value="ECO:0007669"/>
    <property type="project" value="InterPro"/>
</dbReference>
<sequence>MENCEPTFNGKFLKNIRLVLELTQEKMAGDLEMSSSMLRIYEQKNLPISPRVHTRVTKRLPNLILKTLIQPKFNSILPLKNPIEMGVSDWEEVLESLSRLSPEAFEKNQMRELARLIHASCPYRSIPRDSYLGERFLVWDKISPNSLASEPSQPEDQNISATASLYSDPTDQKANLTAKIDKKLLEHLNKEADGDDISELLESIVSYYFESKKLFGKRKRPVKTSMKNKKKTNSPVVEKS</sequence>
<feature type="compositionally biased region" description="Basic residues" evidence="1">
    <location>
        <begin position="216"/>
        <end position="232"/>
    </location>
</feature>
<evidence type="ECO:0000256" key="1">
    <source>
        <dbReference type="SAM" id="MobiDB-lite"/>
    </source>
</evidence>
<evidence type="ECO:0000313" key="3">
    <source>
        <dbReference type="Proteomes" id="UP000006055"/>
    </source>
</evidence>
<accession>I4C172</accession>
<dbReference type="AlphaFoldDB" id="I4C172"/>
<evidence type="ECO:0000313" key="2">
    <source>
        <dbReference type="EMBL" id="AFM23313.1"/>
    </source>
</evidence>
<keyword evidence="3" id="KW-1185">Reference proteome</keyword>
<dbReference type="SUPFAM" id="SSF47413">
    <property type="entry name" value="lambda repressor-like DNA-binding domains"/>
    <property type="match status" value="1"/>
</dbReference>
<dbReference type="EMBL" id="CP003360">
    <property type="protein sequence ID" value="AFM23313.1"/>
    <property type="molecule type" value="Genomic_DNA"/>
</dbReference>
<dbReference type="InterPro" id="IPR010982">
    <property type="entry name" value="Lambda_DNA-bd_dom_sf"/>
</dbReference>
<dbReference type="Proteomes" id="UP000006055">
    <property type="component" value="Chromosome"/>
</dbReference>
<organism evidence="2 3">
    <name type="scientific">Desulfomonile tiedjei (strain ATCC 49306 / DSM 6799 / DCB-1)</name>
    <dbReference type="NCBI Taxonomy" id="706587"/>
    <lineage>
        <taxon>Bacteria</taxon>
        <taxon>Pseudomonadati</taxon>
        <taxon>Thermodesulfobacteriota</taxon>
        <taxon>Desulfomonilia</taxon>
        <taxon>Desulfomonilales</taxon>
        <taxon>Desulfomonilaceae</taxon>
        <taxon>Desulfomonile</taxon>
    </lineage>
</organism>
<dbReference type="HOGENOM" id="CLU_1154987_0_0_7"/>
<gene>
    <name evidence="2" type="ordered locus">Desti_0582</name>
</gene>
<feature type="region of interest" description="Disordered" evidence="1">
    <location>
        <begin position="216"/>
        <end position="240"/>
    </location>
</feature>